<dbReference type="InterPro" id="IPR016187">
    <property type="entry name" value="CTDL_fold"/>
</dbReference>
<dbReference type="Gene3D" id="3.10.100.10">
    <property type="entry name" value="Mannose-Binding Protein A, subunit A"/>
    <property type="match status" value="1"/>
</dbReference>
<protein>
    <recommendedName>
        <fullName evidence="1">C-type lectin domain-containing protein</fullName>
    </recommendedName>
</protein>
<sequence>MTWLGGRNTHTNATWFWSDGSLWDFDLWYPGQPDNHRNREHHLFINHLRAKNWGDYPEYYSLRYVCAKKLTPVNEDQVLLTLKYGCSVRKGFAVGRVLGCSQSQSSTLKRTLTNHCLVKSP</sequence>
<feature type="domain" description="C-type lectin" evidence="1">
    <location>
        <begin position="1"/>
        <end position="67"/>
    </location>
</feature>
<dbReference type="SUPFAM" id="SSF56436">
    <property type="entry name" value="C-type lectin-like"/>
    <property type="match status" value="1"/>
</dbReference>
<dbReference type="Proteomes" id="UP001497482">
    <property type="component" value="Chromosome 21"/>
</dbReference>
<dbReference type="InterPro" id="IPR016186">
    <property type="entry name" value="C-type_lectin-like/link_sf"/>
</dbReference>
<evidence type="ECO:0000259" key="1">
    <source>
        <dbReference type="PROSITE" id="PS50041"/>
    </source>
</evidence>
<reference evidence="2 3" key="1">
    <citation type="submission" date="2024-04" db="EMBL/GenBank/DDBJ databases">
        <authorList>
            <person name="Waldvogel A.-M."/>
            <person name="Schoenle A."/>
        </authorList>
    </citation>
    <scope>NUCLEOTIDE SEQUENCE [LARGE SCALE GENOMIC DNA]</scope>
</reference>
<dbReference type="PROSITE" id="PS50041">
    <property type="entry name" value="C_TYPE_LECTIN_2"/>
    <property type="match status" value="1"/>
</dbReference>
<evidence type="ECO:0000313" key="2">
    <source>
        <dbReference type="EMBL" id="CAL1596292.1"/>
    </source>
</evidence>
<accession>A0AAV2LAA7</accession>
<keyword evidence="3" id="KW-1185">Reference proteome</keyword>
<organism evidence="2 3">
    <name type="scientific">Knipowitschia caucasica</name>
    <name type="common">Caucasian dwarf goby</name>
    <name type="synonym">Pomatoschistus caucasicus</name>
    <dbReference type="NCBI Taxonomy" id="637954"/>
    <lineage>
        <taxon>Eukaryota</taxon>
        <taxon>Metazoa</taxon>
        <taxon>Chordata</taxon>
        <taxon>Craniata</taxon>
        <taxon>Vertebrata</taxon>
        <taxon>Euteleostomi</taxon>
        <taxon>Actinopterygii</taxon>
        <taxon>Neopterygii</taxon>
        <taxon>Teleostei</taxon>
        <taxon>Neoteleostei</taxon>
        <taxon>Acanthomorphata</taxon>
        <taxon>Gobiaria</taxon>
        <taxon>Gobiiformes</taxon>
        <taxon>Gobioidei</taxon>
        <taxon>Gobiidae</taxon>
        <taxon>Gobiinae</taxon>
        <taxon>Knipowitschia</taxon>
    </lineage>
</organism>
<dbReference type="InterPro" id="IPR001304">
    <property type="entry name" value="C-type_lectin-like"/>
</dbReference>
<gene>
    <name evidence="2" type="ORF">KC01_LOCUS24992</name>
</gene>
<evidence type="ECO:0000313" key="3">
    <source>
        <dbReference type="Proteomes" id="UP001497482"/>
    </source>
</evidence>
<proteinExistence type="predicted"/>
<dbReference type="EMBL" id="OZ035843">
    <property type="protein sequence ID" value="CAL1596292.1"/>
    <property type="molecule type" value="Genomic_DNA"/>
</dbReference>
<name>A0AAV2LAA7_KNICA</name>
<dbReference type="AlphaFoldDB" id="A0AAV2LAA7"/>
<dbReference type="CDD" id="cd00037">
    <property type="entry name" value="CLECT"/>
    <property type="match status" value="1"/>
</dbReference>